<dbReference type="EMBL" id="CP136895">
    <property type="protein sequence ID" value="WOL10052.1"/>
    <property type="molecule type" value="Genomic_DNA"/>
</dbReference>
<dbReference type="Pfam" id="PF01094">
    <property type="entry name" value="ANF_receptor"/>
    <property type="match status" value="1"/>
</dbReference>
<evidence type="ECO:0000256" key="4">
    <source>
        <dbReference type="ARBA" id="ARBA00023136"/>
    </source>
</evidence>
<sequence length="67" mass="7499">MRIAPGNSSQAEAIAALVRSFSWCQLIPIFEDTEYDTGMIPYLVDAFQANDARVPYRSMIPLMANDD</sequence>
<dbReference type="Gene3D" id="3.40.50.2300">
    <property type="match status" value="1"/>
</dbReference>
<protein>
    <submittedName>
        <fullName evidence="6">Glutamate receptor 2.9-like</fullName>
    </submittedName>
</protein>
<evidence type="ECO:0000259" key="5">
    <source>
        <dbReference type="Pfam" id="PF01094"/>
    </source>
</evidence>
<evidence type="ECO:0000313" key="7">
    <source>
        <dbReference type="Proteomes" id="UP001327560"/>
    </source>
</evidence>
<evidence type="ECO:0000256" key="2">
    <source>
        <dbReference type="ARBA" id="ARBA00022692"/>
    </source>
</evidence>
<name>A0AAQ3KQ13_9LILI</name>
<evidence type="ECO:0000256" key="3">
    <source>
        <dbReference type="ARBA" id="ARBA00022989"/>
    </source>
</evidence>
<dbReference type="PANTHER" id="PTHR34836:SF1">
    <property type="entry name" value="OS09G0428600 PROTEIN"/>
    <property type="match status" value="1"/>
</dbReference>
<dbReference type="InterPro" id="IPR028082">
    <property type="entry name" value="Peripla_BP_I"/>
</dbReference>
<evidence type="ECO:0000313" key="6">
    <source>
        <dbReference type="EMBL" id="WOL10052.1"/>
    </source>
</evidence>
<feature type="domain" description="Receptor ligand binding region" evidence="5">
    <location>
        <begin position="2"/>
        <end position="62"/>
    </location>
</feature>
<organism evidence="6 7">
    <name type="scientific">Canna indica</name>
    <name type="common">Indian-shot</name>
    <dbReference type="NCBI Taxonomy" id="4628"/>
    <lineage>
        <taxon>Eukaryota</taxon>
        <taxon>Viridiplantae</taxon>
        <taxon>Streptophyta</taxon>
        <taxon>Embryophyta</taxon>
        <taxon>Tracheophyta</taxon>
        <taxon>Spermatophyta</taxon>
        <taxon>Magnoliopsida</taxon>
        <taxon>Liliopsida</taxon>
        <taxon>Zingiberales</taxon>
        <taxon>Cannaceae</taxon>
        <taxon>Canna</taxon>
    </lineage>
</organism>
<dbReference type="InterPro" id="IPR001828">
    <property type="entry name" value="ANF_lig-bd_rcpt"/>
</dbReference>
<accession>A0AAQ3KQ13</accession>
<evidence type="ECO:0000256" key="1">
    <source>
        <dbReference type="ARBA" id="ARBA00004370"/>
    </source>
</evidence>
<gene>
    <name evidence="6" type="ORF">Cni_G18806</name>
</gene>
<keyword evidence="7" id="KW-1185">Reference proteome</keyword>
<dbReference type="SUPFAM" id="SSF53822">
    <property type="entry name" value="Periplasmic binding protein-like I"/>
    <property type="match status" value="1"/>
</dbReference>
<keyword evidence="4" id="KW-0472">Membrane</keyword>
<dbReference type="GO" id="GO:0016020">
    <property type="term" value="C:membrane"/>
    <property type="evidence" value="ECO:0007669"/>
    <property type="project" value="UniProtKB-SubCell"/>
</dbReference>
<dbReference type="PANTHER" id="PTHR34836">
    <property type="entry name" value="OS06G0188250 PROTEIN"/>
    <property type="match status" value="1"/>
</dbReference>
<dbReference type="Proteomes" id="UP001327560">
    <property type="component" value="Chromosome 6"/>
</dbReference>
<proteinExistence type="predicted"/>
<keyword evidence="2" id="KW-0812">Transmembrane</keyword>
<comment type="subcellular location">
    <subcellularLocation>
        <location evidence="1">Membrane</location>
    </subcellularLocation>
</comment>
<keyword evidence="6" id="KW-0675">Receptor</keyword>
<keyword evidence="3" id="KW-1133">Transmembrane helix</keyword>
<reference evidence="6 7" key="1">
    <citation type="submission" date="2023-10" db="EMBL/GenBank/DDBJ databases">
        <title>Chromosome-scale genome assembly provides insights into flower coloration mechanisms of Canna indica.</title>
        <authorList>
            <person name="Li C."/>
        </authorList>
    </citation>
    <scope>NUCLEOTIDE SEQUENCE [LARGE SCALE GENOMIC DNA]</scope>
    <source>
        <tissue evidence="6">Flower</tissue>
    </source>
</reference>
<dbReference type="AlphaFoldDB" id="A0AAQ3KQ13"/>
<dbReference type="InterPro" id="IPR015683">
    <property type="entry name" value="Ionotropic_Glu_rcpt"/>
</dbReference>